<protein>
    <recommendedName>
        <fullName evidence="4">Lipoprotein</fullName>
    </recommendedName>
</protein>
<reference evidence="2 3" key="1">
    <citation type="journal article" date="2017" name="Gene Rep">
        <title>The ribosomal RNA operon (rrn) of Campylobacter concisus supports molecular typing to genomospecies level.</title>
        <authorList>
            <person name="Huq M."/>
            <person name="Van T.T.H."/>
            <person name="Gurtler V."/>
            <person name="Elshagmani E."/>
            <person name="Allemailem K.S."/>
            <person name="Smooker P.M."/>
            <person name="Istivan T.S."/>
        </authorList>
    </citation>
    <scope>NUCLEOTIDE SEQUENCE [LARGE SCALE GENOMIC DNA]</scope>
    <source>
        <strain evidence="2 3">RCH 26</strain>
    </source>
</reference>
<dbReference type="EMBL" id="LVWL01000001">
    <property type="protein sequence ID" value="ORI10854.1"/>
    <property type="molecule type" value="Genomic_DNA"/>
</dbReference>
<comment type="caution">
    <text evidence="2">The sequence shown here is derived from an EMBL/GenBank/DDBJ whole genome shotgun (WGS) entry which is preliminary data.</text>
</comment>
<feature type="signal peptide" evidence="1">
    <location>
        <begin position="1"/>
        <end position="25"/>
    </location>
</feature>
<dbReference type="PROSITE" id="PS51257">
    <property type="entry name" value="PROKAR_LIPOPROTEIN"/>
    <property type="match status" value="1"/>
</dbReference>
<name>A0A1X0U526_9BACT</name>
<dbReference type="AlphaFoldDB" id="A0A1X0U526"/>
<evidence type="ECO:0008006" key="4">
    <source>
        <dbReference type="Google" id="ProtNLM"/>
    </source>
</evidence>
<accession>A0A1X0U526</accession>
<evidence type="ECO:0000256" key="1">
    <source>
        <dbReference type="SAM" id="SignalP"/>
    </source>
</evidence>
<feature type="chain" id="PRO_5012168083" description="Lipoprotein" evidence="1">
    <location>
        <begin position="26"/>
        <end position="150"/>
    </location>
</feature>
<organism evidence="2 3">
    <name type="scientific">Campylobacter concisus</name>
    <dbReference type="NCBI Taxonomy" id="199"/>
    <lineage>
        <taxon>Bacteria</taxon>
        <taxon>Pseudomonadati</taxon>
        <taxon>Campylobacterota</taxon>
        <taxon>Epsilonproteobacteria</taxon>
        <taxon>Campylobacterales</taxon>
        <taxon>Campylobacteraceae</taxon>
        <taxon>Campylobacter</taxon>
    </lineage>
</organism>
<evidence type="ECO:0000313" key="3">
    <source>
        <dbReference type="Proteomes" id="UP000192671"/>
    </source>
</evidence>
<proteinExistence type="predicted"/>
<dbReference type="Proteomes" id="UP000192671">
    <property type="component" value="Unassembled WGS sequence"/>
</dbReference>
<sequence>MFLKNKLVQICIALLMMFGFSGCGAKGAKFSGFETPKQDESILYVYREKGFGGSAVTYDVKVTTQNPTQTIIIGTMKNGGFLKTNLKANEEVEVWAKTEAKSSVTIETKPNETYCVKASIGIGFLVGRPHLKQVDKQTCQKEIVETNHSE</sequence>
<keyword evidence="1" id="KW-0732">Signal</keyword>
<evidence type="ECO:0000313" key="2">
    <source>
        <dbReference type="EMBL" id="ORI10854.1"/>
    </source>
</evidence>
<gene>
    <name evidence="2" type="ORF">A3835_00670</name>
</gene>